<evidence type="ECO:0000256" key="3">
    <source>
        <dbReference type="ARBA" id="ARBA00022692"/>
    </source>
</evidence>
<feature type="transmembrane region" description="Helical" evidence="8">
    <location>
        <begin position="576"/>
        <end position="594"/>
    </location>
</feature>
<feature type="transmembrane region" description="Helical" evidence="8">
    <location>
        <begin position="247"/>
        <end position="267"/>
    </location>
</feature>
<dbReference type="InterPro" id="IPR052175">
    <property type="entry name" value="ComplexI-like_HydComp"/>
</dbReference>
<sequence length="595" mass="65608">MTSHELFMHPTTWFFLAAVLMPLFKRIHPVLMKLVLVGVPALSIVLIYQLPESFGTVNWMGFDLVFGRVDKLTFVFLNVFTLMALIGGFYSLHVKESGHHTAAFLYVAGSLGVTLCGDYLTLFVFWELMAFASTFLVWYRKKKKSVEAGFRYLLVHTAGGLVLLAGIFLRYQNVGLEGLAFEQIARDGATLADYLIMVGFMLNAAVPPIHAWLPDAYPEATVAGAVFMCAFTTKTAVYVLARAFPGFEALAILGAVMTLYGVAYAVIENDARRILAYHIVSQVGYMVCGIGIGTAMSINGACAHAYAHILYKALLFMGVGAVLEMTGKSKLSELGGMWKHMPWAMVFTVIGGISISGFPLTSGFVSKSMIIAGAGEAHRPVLLVMLTLASVGTFLSVGIKLPYYIWFGKDSGVEGHEAPWNMNLAMAVAAFFCFFLGFGPGTRWLYQMLPFGVGYHPYSAYHLSETFQILSFTGLGFYLMVRKLTPEDHMSLDLDWFYRKGARVFMWVASKPVHAFNEWMDNVYRTMGTPLSMALARAFSWFDKEGIDFTIDGSARQVVEGGNKLRQVQTGQVQQYIGSAVAAIFVILAAVVFFV</sequence>
<dbReference type="PANTHER" id="PTHR42682">
    <property type="entry name" value="HYDROGENASE-4 COMPONENT F"/>
    <property type="match status" value="1"/>
</dbReference>
<feature type="transmembrane region" description="Helical" evidence="8">
    <location>
        <begin position="6"/>
        <end position="24"/>
    </location>
</feature>
<dbReference type="GO" id="GO:0016491">
    <property type="term" value="F:oxidoreductase activity"/>
    <property type="evidence" value="ECO:0007669"/>
    <property type="project" value="UniProtKB-KW"/>
</dbReference>
<feature type="transmembrane region" description="Helical" evidence="8">
    <location>
        <begin position="343"/>
        <end position="361"/>
    </location>
</feature>
<dbReference type="Proteomes" id="UP000198870">
    <property type="component" value="Unassembled WGS sequence"/>
</dbReference>
<evidence type="ECO:0000313" key="11">
    <source>
        <dbReference type="Proteomes" id="UP000198870"/>
    </source>
</evidence>
<evidence type="ECO:0000313" key="10">
    <source>
        <dbReference type="EMBL" id="SCY49968.1"/>
    </source>
</evidence>
<accession>A0A1G5GGX6</accession>
<evidence type="ECO:0000256" key="6">
    <source>
        <dbReference type="ARBA" id="ARBA00023136"/>
    </source>
</evidence>
<dbReference type="STRING" id="419481.SAMN05216233_110117"/>
<feature type="transmembrane region" description="Helical" evidence="8">
    <location>
        <begin position="150"/>
        <end position="171"/>
    </location>
</feature>
<dbReference type="NCBIfam" id="NF009310">
    <property type="entry name" value="PRK12668.1"/>
    <property type="match status" value="1"/>
</dbReference>
<dbReference type="RefSeq" id="WP_092211394.1">
    <property type="nucleotide sequence ID" value="NZ_FMUX01000010.1"/>
</dbReference>
<keyword evidence="6 8" id="KW-0472">Membrane</keyword>
<keyword evidence="4 8" id="KW-1133">Transmembrane helix</keyword>
<feature type="domain" description="NADH:quinone oxidoreductase/Mrp antiporter transmembrane" evidence="9">
    <location>
        <begin position="118"/>
        <end position="390"/>
    </location>
</feature>
<dbReference type="AlphaFoldDB" id="A0A1G5GGX6"/>
<dbReference type="Gene3D" id="1.20.5.2700">
    <property type="match status" value="1"/>
</dbReference>
<keyword evidence="11" id="KW-1185">Reference proteome</keyword>
<evidence type="ECO:0000256" key="8">
    <source>
        <dbReference type="SAM" id="Phobius"/>
    </source>
</evidence>
<feature type="transmembrane region" description="Helical" evidence="8">
    <location>
        <begin position="191"/>
        <end position="213"/>
    </location>
</feature>
<keyword evidence="5" id="KW-0560">Oxidoreductase</keyword>
<evidence type="ECO:0000256" key="5">
    <source>
        <dbReference type="ARBA" id="ARBA00023002"/>
    </source>
</evidence>
<evidence type="ECO:0000256" key="2">
    <source>
        <dbReference type="ARBA" id="ARBA00022475"/>
    </source>
</evidence>
<dbReference type="Pfam" id="PF00361">
    <property type="entry name" value="Proton_antipo_M"/>
    <property type="match status" value="1"/>
</dbReference>
<dbReference type="GO" id="GO:0005886">
    <property type="term" value="C:plasma membrane"/>
    <property type="evidence" value="ECO:0007669"/>
    <property type="project" value="UniProtKB-SubCell"/>
</dbReference>
<feature type="transmembrane region" description="Helical" evidence="8">
    <location>
        <begin position="381"/>
        <end position="406"/>
    </location>
</feature>
<keyword evidence="2" id="KW-1003">Cell membrane</keyword>
<keyword evidence="3 7" id="KW-0812">Transmembrane</keyword>
<dbReference type="EMBL" id="FMUX01000010">
    <property type="protein sequence ID" value="SCY49968.1"/>
    <property type="molecule type" value="Genomic_DNA"/>
</dbReference>
<feature type="transmembrane region" description="Helical" evidence="8">
    <location>
        <begin position="71"/>
        <end position="90"/>
    </location>
</feature>
<organism evidence="10 11">
    <name type="scientific">Desulfoluna spongiiphila</name>
    <dbReference type="NCBI Taxonomy" id="419481"/>
    <lineage>
        <taxon>Bacteria</taxon>
        <taxon>Pseudomonadati</taxon>
        <taxon>Thermodesulfobacteriota</taxon>
        <taxon>Desulfobacteria</taxon>
        <taxon>Desulfobacterales</taxon>
        <taxon>Desulfolunaceae</taxon>
        <taxon>Desulfoluna</taxon>
    </lineage>
</organism>
<gene>
    <name evidence="10" type="ORF">SAMN05216233_110117</name>
</gene>
<dbReference type="InterPro" id="IPR001750">
    <property type="entry name" value="ND/Mrp_TM"/>
</dbReference>
<feature type="transmembrane region" description="Helical" evidence="8">
    <location>
        <begin position="304"/>
        <end position="323"/>
    </location>
</feature>
<reference evidence="10 11" key="1">
    <citation type="submission" date="2016-10" db="EMBL/GenBank/DDBJ databases">
        <authorList>
            <person name="de Groot N.N."/>
        </authorList>
    </citation>
    <scope>NUCLEOTIDE SEQUENCE [LARGE SCALE GENOMIC DNA]</scope>
    <source>
        <strain evidence="10 11">AA1</strain>
    </source>
</reference>
<dbReference type="OrthoDB" id="9781596at2"/>
<feature type="transmembrane region" description="Helical" evidence="8">
    <location>
        <begin position="220"/>
        <end position="241"/>
    </location>
</feature>
<dbReference type="PRINTS" id="PR01434">
    <property type="entry name" value="NADHDHGNASE5"/>
</dbReference>
<feature type="transmembrane region" description="Helical" evidence="8">
    <location>
        <begin position="418"/>
        <end position="438"/>
    </location>
</feature>
<dbReference type="PANTHER" id="PTHR42682:SF4">
    <property type="entry name" value="NADH-UBIQUINONE_PLASTOQUINONE"/>
    <property type="match status" value="1"/>
</dbReference>
<evidence type="ECO:0000256" key="4">
    <source>
        <dbReference type="ARBA" id="ARBA00022989"/>
    </source>
</evidence>
<proteinExistence type="predicted"/>
<feature type="transmembrane region" description="Helical" evidence="8">
    <location>
        <begin position="274"/>
        <end position="298"/>
    </location>
</feature>
<protein>
    <submittedName>
        <fullName evidence="10">Multisubunit sodium/proton antiporter, MrpD subunit</fullName>
    </submittedName>
</protein>
<evidence type="ECO:0000256" key="7">
    <source>
        <dbReference type="RuleBase" id="RU000320"/>
    </source>
</evidence>
<feature type="transmembrane region" description="Helical" evidence="8">
    <location>
        <begin position="458"/>
        <end position="481"/>
    </location>
</feature>
<feature type="transmembrane region" description="Helical" evidence="8">
    <location>
        <begin position="31"/>
        <end position="51"/>
    </location>
</feature>
<evidence type="ECO:0000256" key="1">
    <source>
        <dbReference type="ARBA" id="ARBA00004651"/>
    </source>
</evidence>
<name>A0A1G5GGX6_9BACT</name>
<comment type="subcellular location">
    <subcellularLocation>
        <location evidence="1">Cell membrane</location>
        <topology evidence="1">Multi-pass membrane protein</topology>
    </subcellularLocation>
    <subcellularLocation>
        <location evidence="7">Membrane</location>
        <topology evidence="7">Multi-pass membrane protein</topology>
    </subcellularLocation>
</comment>
<evidence type="ECO:0000259" key="9">
    <source>
        <dbReference type="Pfam" id="PF00361"/>
    </source>
</evidence>